<feature type="domain" description="Protein kinase" evidence="8">
    <location>
        <begin position="1"/>
        <end position="249"/>
    </location>
</feature>
<dbReference type="InterPro" id="IPR017441">
    <property type="entry name" value="Protein_kinase_ATP_BS"/>
</dbReference>
<keyword evidence="4 9" id="KW-0418">Kinase</keyword>
<dbReference type="STRING" id="857967.G0QS95"/>
<keyword evidence="2 9" id="KW-0808">Transferase</keyword>
<sequence>KTLGEGTFGKVKLATQILTNEKVAIKILQKDRIIDVSDVERVSREMHILQLLRHSNIIQLYEIIETPKQLFLVMEYASGGELFDYIVQNTRIKEPEASKIFQQIISGIEYIHKLNIVHRDLKPENLLLYHDKSIKIVDFGLSNTYKKNELLKTACGSPCYAAPEMISGKKYNGLGVDIWSCGVILYALICGYLPFEDPNTSELYKKILAGNFNIPKFVSNEARDLLKKILNTDPEKRYNVQNIRDHPWCSNYKYNKISEGIIIGYNKIPIDPQIIQQLEKFNFNLDYAQKCIDANKHNHITTSYYLLLKKHIQNGGKSIADITSDEFDPNIILPNKRPSRTPKKKVYRIMKIKKIKVVFGTLS</sequence>
<dbReference type="PANTHER" id="PTHR24346:SF82">
    <property type="entry name" value="KP78A-RELATED"/>
    <property type="match status" value="1"/>
</dbReference>
<dbReference type="GO" id="GO:0005737">
    <property type="term" value="C:cytoplasm"/>
    <property type="evidence" value="ECO:0007669"/>
    <property type="project" value="TreeGrafter"/>
</dbReference>
<evidence type="ECO:0000256" key="3">
    <source>
        <dbReference type="ARBA" id="ARBA00022741"/>
    </source>
</evidence>
<protein>
    <submittedName>
        <fullName evidence="9">Protein kinase domain protein</fullName>
        <ecNumber evidence="9">2.7.11.17</ecNumber>
    </submittedName>
</protein>
<dbReference type="InterPro" id="IPR011009">
    <property type="entry name" value="Kinase-like_dom_sf"/>
</dbReference>
<name>G0QS95_ICHMU</name>
<evidence type="ECO:0000256" key="7">
    <source>
        <dbReference type="RuleBase" id="RU000304"/>
    </source>
</evidence>
<evidence type="ECO:0000313" key="10">
    <source>
        <dbReference type="Proteomes" id="UP000008983"/>
    </source>
</evidence>
<dbReference type="GO" id="GO:0004683">
    <property type="term" value="F:calcium/calmodulin-dependent protein kinase activity"/>
    <property type="evidence" value="ECO:0007669"/>
    <property type="project" value="UniProtKB-EC"/>
</dbReference>
<dbReference type="Pfam" id="PF00069">
    <property type="entry name" value="Pkinase"/>
    <property type="match status" value="1"/>
</dbReference>
<comment type="similarity">
    <text evidence="7">Belongs to the protein kinase superfamily.</text>
</comment>
<dbReference type="PROSITE" id="PS00107">
    <property type="entry name" value="PROTEIN_KINASE_ATP"/>
    <property type="match status" value="1"/>
</dbReference>
<dbReference type="AlphaFoldDB" id="G0QS95"/>
<dbReference type="SMART" id="SM00220">
    <property type="entry name" value="S_TKc"/>
    <property type="match status" value="1"/>
</dbReference>
<dbReference type="FunFam" id="3.30.200.20:FF:000003">
    <property type="entry name" value="Non-specific serine/threonine protein kinase"/>
    <property type="match status" value="1"/>
</dbReference>
<proteinExistence type="inferred from homology"/>
<evidence type="ECO:0000259" key="8">
    <source>
        <dbReference type="PROSITE" id="PS50011"/>
    </source>
</evidence>
<gene>
    <name evidence="9" type="ORF">IMG5_099970</name>
</gene>
<dbReference type="eggNOG" id="KOG0583">
    <property type="taxonomic scope" value="Eukaryota"/>
</dbReference>
<dbReference type="GO" id="GO:0035556">
    <property type="term" value="P:intracellular signal transduction"/>
    <property type="evidence" value="ECO:0007669"/>
    <property type="project" value="TreeGrafter"/>
</dbReference>
<dbReference type="GeneID" id="14908069"/>
<dbReference type="OrthoDB" id="193931at2759"/>
<keyword evidence="10" id="KW-1185">Reference proteome</keyword>
<dbReference type="FunFam" id="1.10.510.10:FF:000740">
    <property type="entry name" value="SNF1-related protein kinase, putative"/>
    <property type="match status" value="1"/>
</dbReference>
<dbReference type="CDD" id="cd14335">
    <property type="entry name" value="UBA_SnRK1_plant"/>
    <property type="match status" value="1"/>
</dbReference>
<dbReference type="SUPFAM" id="SSF56112">
    <property type="entry name" value="Protein kinase-like (PK-like)"/>
    <property type="match status" value="1"/>
</dbReference>
<evidence type="ECO:0000256" key="2">
    <source>
        <dbReference type="ARBA" id="ARBA00022679"/>
    </source>
</evidence>
<reference evidence="9 10" key="1">
    <citation type="submission" date="2011-07" db="EMBL/GenBank/DDBJ databases">
        <authorList>
            <person name="Coyne R."/>
            <person name="Brami D."/>
            <person name="Johnson J."/>
            <person name="Hostetler J."/>
            <person name="Hannick L."/>
            <person name="Clark T."/>
            <person name="Cassidy-Hanley D."/>
            <person name="Inman J."/>
        </authorList>
    </citation>
    <scope>NUCLEOTIDE SEQUENCE [LARGE SCALE GENOMIC DNA]</scope>
    <source>
        <strain evidence="9 10">G5</strain>
    </source>
</reference>
<dbReference type="CDD" id="cd14003">
    <property type="entry name" value="STKc_AMPK-like"/>
    <property type="match status" value="1"/>
</dbReference>
<accession>G0QS95</accession>
<dbReference type="PROSITE" id="PS50011">
    <property type="entry name" value="PROTEIN_KINASE_DOM"/>
    <property type="match status" value="1"/>
</dbReference>
<dbReference type="Proteomes" id="UP000008983">
    <property type="component" value="Unassembled WGS sequence"/>
</dbReference>
<dbReference type="InterPro" id="IPR008271">
    <property type="entry name" value="Ser/Thr_kinase_AS"/>
</dbReference>
<dbReference type="OMA" id="QSPTIMN"/>
<dbReference type="PANTHER" id="PTHR24346">
    <property type="entry name" value="MAP/MICROTUBULE AFFINITY-REGULATING KINASE"/>
    <property type="match status" value="1"/>
</dbReference>
<dbReference type="GO" id="GO:0005524">
    <property type="term" value="F:ATP binding"/>
    <property type="evidence" value="ECO:0007669"/>
    <property type="project" value="UniProtKB-UniRule"/>
</dbReference>
<evidence type="ECO:0000256" key="1">
    <source>
        <dbReference type="ARBA" id="ARBA00022527"/>
    </source>
</evidence>
<evidence type="ECO:0000256" key="6">
    <source>
        <dbReference type="PROSITE-ProRule" id="PRU10141"/>
    </source>
</evidence>
<organism evidence="9 10">
    <name type="scientific">Ichthyophthirius multifiliis</name>
    <name type="common">White spot disease agent</name>
    <name type="synonym">Ich</name>
    <dbReference type="NCBI Taxonomy" id="5932"/>
    <lineage>
        <taxon>Eukaryota</taxon>
        <taxon>Sar</taxon>
        <taxon>Alveolata</taxon>
        <taxon>Ciliophora</taxon>
        <taxon>Intramacronucleata</taxon>
        <taxon>Oligohymenophorea</taxon>
        <taxon>Hymenostomatida</taxon>
        <taxon>Ophryoglenina</taxon>
        <taxon>Ichthyophthirius</taxon>
    </lineage>
</organism>
<dbReference type="EMBL" id="GL983808">
    <property type="protein sequence ID" value="EGR31917.1"/>
    <property type="molecule type" value="Genomic_DNA"/>
</dbReference>
<evidence type="ECO:0000256" key="4">
    <source>
        <dbReference type="ARBA" id="ARBA00022777"/>
    </source>
</evidence>
<keyword evidence="5 6" id="KW-0067">ATP-binding</keyword>
<evidence type="ECO:0000256" key="5">
    <source>
        <dbReference type="ARBA" id="ARBA00022840"/>
    </source>
</evidence>
<dbReference type="PROSITE" id="PS00108">
    <property type="entry name" value="PROTEIN_KINASE_ST"/>
    <property type="match status" value="1"/>
</dbReference>
<keyword evidence="1 7" id="KW-0723">Serine/threonine-protein kinase</keyword>
<dbReference type="Gene3D" id="1.10.510.10">
    <property type="entry name" value="Transferase(Phosphotransferase) domain 1"/>
    <property type="match status" value="1"/>
</dbReference>
<dbReference type="InParanoid" id="G0QS95"/>
<keyword evidence="3 6" id="KW-0547">Nucleotide-binding</keyword>
<evidence type="ECO:0000313" key="9">
    <source>
        <dbReference type="EMBL" id="EGR31917.1"/>
    </source>
</evidence>
<dbReference type="RefSeq" id="XP_004035403.1">
    <property type="nucleotide sequence ID" value="XM_004035355.1"/>
</dbReference>
<dbReference type="InterPro" id="IPR000719">
    <property type="entry name" value="Prot_kinase_dom"/>
</dbReference>
<dbReference type="EC" id="2.7.11.17" evidence="9"/>
<feature type="binding site" evidence="6">
    <location>
        <position position="26"/>
    </location>
    <ligand>
        <name>ATP</name>
        <dbReference type="ChEBI" id="CHEBI:30616"/>
    </ligand>
</feature>
<feature type="non-terminal residue" evidence="9">
    <location>
        <position position="1"/>
    </location>
</feature>